<dbReference type="SUPFAM" id="SSF53756">
    <property type="entry name" value="UDP-Glycosyltransferase/glycogen phosphorylase"/>
    <property type="match status" value="1"/>
</dbReference>
<dbReference type="Proteomes" id="UP000438991">
    <property type="component" value="Unassembled WGS sequence"/>
</dbReference>
<protein>
    <submittedName>
        <fullName evidence="5">Glycosyltransferase</fullName>
    </submittedName>
</protein>
<proteinExistence type="predicted"/>
<keyword evidence="1" id="KW-0328">Glycosyltransferase</keyword>
<dbReference type="Pfam" id="PF13579">
    <property type="entry name" value="Glyco_trans_4_4"/>
    <property type="match status" value="1"/>
</dbReference>
<evidence type="ECO:0000256" key="2">
    <source>
        <dbReference type="ARBA" id="ARBA00022679"/>
    </source>
</evidence>
<dbReference type="AlphaFoldDB" id="A0A9X4XJH8"/>
<dbReference type="GO" id="GO:0016757">
    <property type="term" value="F:glycosyltransferase activity"/>
    <property type="evidence" value="ECO:0007669"/>
    <property type="project" value="UniProtKB-KW"/>
</dbReference>
<dbReference type="PANTHER" id="PTHR12526:SF510">
    <property type="entry name" value="D-INOSITOL 3-PHOSPHATE GLYCOSYLTRANSFERASE"/>
    <property type="match status" value="1"/>
</dbReference>
<keyword evidence="2" id="KW-0808">Transferase</keyword>
<dbReference type="InterPro" id="IPR028098">
    <property type="entry name" value="Glyco_trans_4-like_N"/>
</dbReference>
<dbReference type="PANTHER" id="PTHR12526">
    <property type="entry name" value="GLYCOSYLTRANSFERASE"/>
    <property type="match status" value="1"/>
</dbReference>
<reference evidence="5 6" key="1">
    <citation type="submission" date="2019-11" db="EMBL/GenBank/DDBJ databases">
        <title>Whole-genome sequence of Rhodoplanes serenus DSM 18633, type strain.</title>
        <authorList>
            <person name="Kyndt J.A."/>
            <person name="Meyer T.E."/>
        </authorList>
    </citation>
    <scope>NUCLEOTIDE SEQUENCE [LARGE SCALE GENOMIC DNA]</scope>
    <source>
        <strain evidence="5 6">DSM 18633</strain>
    </source>
</reference>
<dbReference type="EMBL" id="WNKV01000002">
    <property type="protein sequence ID" value="MTW15429.1"/>
    <property type="molecule type" value="Genomic_DNA"/>
</dbReference>
<evidence type="ECO:0000256" key="1">
    <source>
        <dbReference type="ARBA" id="ARBA00022676"/>
    </source>
</evidence>
<evidence type="ECO:0000313" key="5">
    <source>
        <dbReference type="EMBL" id="MTW15429.1"/>
    </source>
</evidence>
<dbReference type="Pfam" id="PF00534">
    <property type="entry name" value="Glycos_transf_1"/>
    <property type="match status" value="1"/>
</dbReference>
<gene>
    <name evidence="5" type="ORF">GJ689_04315</name>
</gene>
<feature type="domain" description="Glycosyl transferase family 1" evidence="3">
    <location>
        <begin position="198"/>
        <end position="354"/>
    </location>
</feature>
<name>A0A9X4XJH8_9BRAD</name>
<evidence type="ECO:0000259" key="3">
    <source>
        <dbReference type="Pfam" id="PF00534"/>
    </source>
</evidence>
<sequence>MATPRVMFVNHTSAIAGAELVLLDVVRRWQGATAFLFEDGPLDQAMQRTGLAVVRSRFGRGLSAVKRDASLWRAAPLAGRLAGVAVEIARTARRHDVVYANSQKAFVLAALAGAVARRPLVWHLHDIIDGSHFGSAQRRLQVTLANRFAARVVVPSAPAAAAFTAAGGRADLVEIVPNGVAIVRDPRPPAAIRVALGLPDGPLVGVFSRLAPWKGQHVLLDALAGLPGVGAIVVGDALFGEQDYAAALHAQAAALGLAERVRFLGHRADVPLLMQAVDVMVHPSVAPEPFGRTLVEAMLAGTPVIATDAGAAAEILDHGAAGTLVPPADAAALAAAIARTLAAPDGLAAQRARAAARARALYGVEAMQEAVAAVIARVAAGAAR</sequence>
<organism evidence="5 6">
    <name type="scientific">Rhodoplanes serenus</name>
    <dbReference type="NCBI Taxonomy" id="200615"/>
    <lineage>
        <taxon>Bacteria</taxon>
        <taxon>Pseudomonadati</taxon>
        <taxon>Pseudomonadota</taxon>
        <taxon>Alphaproteobacteria</taxon>
        <taxon>Hyphomicrobiales</taxon>
        <taxon>Nitrobacteraceae</taxon>
        <taxon>Rhodoplanes</taxon>
    </lineage>
</organism>
<accession>A0A9X4XJH8</accession>
<dbReference type="Gene3D" id="3.40.50.2000">
    <property type="entry name" value="Glycogen Phosphorylase B"/>
    <property type="match status" value="2"/>
</dbReference>
<dbReference type="RefSeq" id="WP_155478679.1">
    <property type="nucleotide sequence ID" value="NZ_WNKV01000002.1"/>
</dbReference>
<feature type="domain" description="Glycosyltransferase subfamily 4-like N-terminal" evidence="4">
    <location>
        <begin position="25"/>
        <end position="179"/>
    </location>
</feature>
<evidence type="ECO:0000313" key="6">
    <source>
        <dbReference type="Proteomes" id="UP000438991"/>
    </source>
</evidence>
<comment type="caution">
    <text evidence="5">The sequence shown here is derived from an EMBL/GenBank/DDBJ whole genome shotgun (WGS) entry which is preliminary data.</text>
</comment>
<evidence type="ECO:0000259" key="4">
    <source>
        <dbReference type="Pfam" id="PF13579"/>
    </source>
</evidence>
<dbReference type="InterPro" id="IPR001296">
    <property type="entry name" value="Glyco_trans_1"/>
</dbReference>